<gene>
    <name evidence="3" type="ORF">GCM10009737_02890</name>
</gene>
<organism evidence="3 4">
    <name type="scientific">Nocardioides lentus</name>
    <dbReference type="NCBI Taxonomy" id="338077"/>
    <lineage>
        <taxon>Bacteria</taxon>
        <taxon>Bacillati</taxon>
        <taxon>Actinomycetota</taxon>
        <taxon>Actinomycetes</taxon>
        <taxon>Propionibacteriales</taxon>
        <taxon>Nocardioidaceae</taxon>
        <taxon>Nocardioides</taxon>
    </lineage>
</organism>
<name>A0ABP5A8X3_9ACTN</name>
<keyword evidence="1" id="KW-0812">Transmembrane</keyword>
<keyword evidence="4" id="KW-1185">Reference proteome</keyword>
<evidence type="ECO:0000256" key="1">
    <source>
        <dbReference type="SAM" id="Phobius"/>
    </source>
</evidence>
<dbReference type="RefSeq" id="WP_344002671.1">
    <property type="nucleotide sequence ID" value="NZ_BAAAMY010000001.1"/>
</dbReference>
<accession>A0ABP5A8X3</accession>
<keyword evidence="1" id="KW-1133">Transmembrane helix</keyword>
<sequence length="97" mass="10910">MPPHSAEKHPDGTLTLHLGREELVLRRRYESLSILNDLLIAIWFLAGSVLFFSAETTYAGTWLFVIGSAELAVRPVIRLSRRVHLRRVGGHESAADF</sequence>
<feature type="transmembrane region" description="Helical" evidence="1">
    <location>
        <begin position="59"/>
        <end position="77"/>
    </location>
</feature>
<keyword evidence="1" id="KW-0472">Membrane</keyword>
<proteinExistence type="predicted"/>
<feature type="transmembrane region" description="Helical" evidence="1">
    <location>
        <begin position="34"/>
        <end position="53"/>
    </location>
</feature>
<reference evidence="4" key="1">
    <citation type="journal article" date="2019" name="Int. J. Syst. Evol. Microbiol.">
        <title>The Global Catalogue of Microorganisms (GCM) 10K type strain sequencing project: providing services to taxonomists for standard genome sequencing and annotation.</title>
        <authorList>
            <consortium name="The Broad Institute Genomics Platform"/>
            <consortium name="The Broad Institute Genome Sequencing Center for Infectious Disease"/>
            <person name="Wu L."/>
            <person name="Ma J."/>
        </authorList>
    </citation>
    <scope>NUCLEOTIDE SEQUENCE [LARGE SCALE GENOMIC DNA]</scope>
    <source>
        <strain evidence="4">JCM 14046</strain>
    </source>
</reference>
<feature type="domain" description="YrhK" evidence="2">
    <location>
        <begin position="27"/>
        <end position="82"/>
    </location>
</feature>
<dbReference type="InterPro" id="IPR025424">
    <property type="entry name" value="YrhK_domain"/>
</dbReference>
<evidence type="ECO:0000313" key="3">
    <source>
        <dbReference type="EMBL" id="GAA1905478.1"/>
    </source>
</evidence>
<evidence type="ECO:0000313" key="4">
    <source>
        <dbReference type="Proteomes" id="UP001501612"/>
    </source>
</evidence>
<dbReference type="EMBL" id="BAAAMY010000001">
    <property type="protein sequence ID" value="GAA1905478.1"/>
    <property type="molecule type" value="Genomic_DNA"/>
</dbReference>
<protein>
    <recommendedName>
        <fullName evidence="2">YrhK domain-containing protein</fullName>
    </recommendedName>
</protein>
<dbReference type="Proteomes" id="UP001501612">
    <property type="component" value="Unassembled WGS sequence"/>
</dbReference>
<evidence type="ECO:0000259" key="2">
    <source>
        <dbReference type="Pfam" id="PF14145"/>
    </source>
</evidence>
<dbReference type="Pfam" id="PF14145">
    <property type="entry name" value="YrhK"/>
    <property type="match status" value="1"/>
</dbReference>
<comment type="caution">
    <text evidence="3">The sequence shown here is derived from an EMBL/GenBank/DDBJ whole genome shotgun (WGS) entry which is preliminary data.</text>
</comment>